<dbReference type="Proteomes" id="UP001234989">
    <property type="component" value="Chromosome 1"/>
</dbReference>
<reference evidence="2" key="1">
    <citation type="submission" date="2023-08" db="EMBL/GenBank/DDBJ databases">
        <title>A de novo genome assembly of Solanum verrucosum Schlechtendal, a Mexican diploid species geographically isolated from the other diploid A-genome species in potato relatives.</title>
        <authorList>
            <person name="Hosaka K."/>
        </authorList>
    </citation>
    <scope>NUCLEOTIDE SEQUENCE</scope>
    <source>
        <tissue evidence="2">Young leaves</tissue>
    </source>
</reference>
<feature type="compositionally biased region" description="Basic and acidic residues" evidence="1">
    <location>
        <begin position="123"/>
        <end position="134"/>
    </location>
</feature>
<protein>
    <submittedName>
        <fullName evidence="2">Uncharacterized protein</fullName>
    </submittedName>
</protein>
<feature type="compositionally biased region" description="Basic and acidic residues" evidence="1">
    <location>
        <begin position="88"/>
        <end position="98"/>
    </location>
</feature>
<name>A0AAF0PQA8_SOLVR</name>
<sequence>MVVKLKPRGFYDLGDDTPTIEHNERHMELWPEQQLDDTTFETEEEIQWVREGVPGLEIDLETLENSEQQKQQIGSMSMPQPPQNWPQNEKDESHDTKNLPDSGQQKQQVGSMSMPQPPQNWPHNERDESHDTKNLPDSNESEEQSKRTKGPTMMQSG</sequence>
<organism evidence="2 3">
    <name type="scientific">Solanum verrucosum</name>
    <dbReference type="NCBI Taxonomy" id="315347"/>
    <lineage>
        <taxon>Eukaryota</taxon>
        <taxon>Viridiplantae</taxon>
        <taxon>Streptophyta</taxon>
        <taxon>Embryophyta</taxon>
        <taxon>Tracheophyta</taxon>
        <taxon>Spermatophyta</taxon>
        <taxon>Magnoliopsida</taxon>
        <taxon>eudicotyledons</taxon>
        <taxon>Gunneridae</taxon>
        <taxon>Pentapetalae</taxon>
        <taxon>asterids</taxon>
        <taxon>lamiids</taxon>
        <taxon>Solanales</taxon>
        <taxon>Solanaceae</taxon>
        <taxon>Solanoideae</taxon>
        <taxon>Solaneae</taxon>
        <taxon>Solanum</taxon>
    </lineage>
</organism>
<gene>
    <name evidence="2" type="ORF">MTR67_002563</name>
</gene>
<dbReference type="EMBL" id="CP133612">
    <property type="protein sequence ID" value="WMV09178.1"/>
    <property type="molecule type" value="Genomic_DNA"/>
</dbReference>
<keyword evidence="3" id="KW-1185">Reference proteome</keyword>
<dbReference type="AlphaFoldDB" id="A0AAF0PQA8"/>
<evidence type="ECO:0000313" key="2">
    <source>
        <dbReference type="EMBL" id="WMV09178.1"/>
    </source>
</evidence>
<accession>A0AAF0PQA8</accession>
<feature type="region of interest" description="Disordered" evidence="1">
    <location>
        <begin position="58"/>
        <end position="157"/>
    </location>
</feature>
<proteinExistence type="predicted"/>
<feature type="compositionally biased region" description="Polar residues" evidence="1">
    <location>
        <begin position="99"/>
        <end position="114"/>
    </location>
</feature>
<evidence type="ECO:0000256" key="1">
    <source>
        <dbReference type="SAM" id="MobiDB-lite"/>
    </source>
</evidence>
<feature type="compositionally biased region" description="Polar residues" evidence="1">
    <location>
        <begin position="65"/>
        <end position="78"/>
    </location>
</feature>
<evidence type="ECO:0000313" key="3">
    <source>
        <dbReference type="Proteomes" id="UP001234989"/>
    </source>
</evidence>